<reference evidence="2" key="1">
    <citation type="journal article" date="2014" name="Front. Microbiol.">
        <title>High frequency of phylogenetically diverse reductive dehalogenase-homologous genes in deep subseafloor sedimentary metagenomes.</title>
        <authorList>
            <person name="Kawai M."/>
            <person name="Futagami T."/>
            <person name="Toyoda A."/>
            <person name="Takaki Y."/>
            <person name="Nishi S."/>
            <person name="Hori S."/>
            <person name="Arai W."/>
            <person name="Tsubouchi T."/>
            <person name="Morono Y."/>
            <person name="Uchiyama I."/>
            <person name="Ito T."/>
            <person name="Fujiyama A."/>
            <person name="Inagaki F."/>
            <person name="Takami H."/>
        </authorList>
    </citation>
    <scope>NUCLEOTIDE SEQUENCE</scope>
    <source>
        <strain evidence="2">Expedition CK06-06</strain>
    </source>
</reference>
<name>X0Y5W9_9ZZZZ</name>
<keyword evidence="1" id="KW-0812">Transmembrane</keyword>
<proteinExistence type="predicted"/>
<accession>X0Y5W9</accession>
<keyword evidence="1" id="KW-1133">Transmembrane helix</keyword>
<gene>
    <name evidence="2" type="ORF">S01H1_83066</name>
</gene>
<evidence type="ECO:0000256" key="1">
    <source>
        <dbReference type="SAM" id="Phobius"/>
    </source>
</evidence>
<comment type="caution">
    <text evidence="2">The sequence shown here is derived from an EMBL/GenBank/DDBJ whole genome shotgun (WGS) entry which is preliminary data.</text>
</comment>
<organism evidence="2">
    <name type="scientific">marine sediment metagenome</name>
    <dbReference type="NCBI Taxonomy" id="412755"/>
    <lineage>
        <taxon>unclassified sequences</taxon>
        <taxon>metagenomes</taxon>
        <taxon>ecological metagenomes</taxon>
    </lineage>
</organism>
<feature type="transmembrane region" description="Helical" evidence="1">
    <location>
        <begin position="48"/>
        <end position="69"/>
    </location>
</feature>
<protein>
    <submittedName>
        <fullName evidence="2">Uncharacterized protein</fullName>
    </submittedName>
</protein>
<dbReference type="AlphaFoldDB" id="X0Y5W9"/>
<dbReference type="EMBL" id="BARS01056393">
    <property type="protein sequence ID" value="GAG42692.1"/>
    <property type="molecule type" value="Genomic_DNA"/>
</dbReference>
<feature type="non-terminal residue" evidence="2">
    <location>
        <position position="134"/>
    </location>
</feature>
<keyword evidence="1" id="KW-0472">Membrane</keyword>
<sequence length="134" mass="14119">MSDNEQDEQVAERYGDLLEKMRSLREAIARQRYPGSAWPARRRRTRRWVIGASVGAAAAAAVVLVAITLHGRRVPVPAPPAVAQTPAALPALPPTATLGLEVPSGISLPPGGQVKLEVLTLSMPFVAGITPAVT</sequence>
<evidence type="ECO:0000313" key="2">
    <source>
        <dbReference type="EMBL" id="GAG42692.1"/>
    </source>
</evidence>